<dbReference type="CDD" id="cd07516">
    <property type="entry name" value="HAD_Pase"/>
    <property type="match status" value="1"/>
</dbReference>
<proteinExistence type="predicted"/>
<dbReference type="SFLD" id="SFLDG01140">
    <property type="entry name" value="C2.B:_Phosphomannomutase_and_P"/>
    <property type="match status" value="1"/>
</dbReference>
<name>A0AB73T9G2_9FIRM</name>
<dbReference type="PANTHER" id="PTHR10000:SF8">
    <property type="entry name" value="HAD SUPERFAMILY HYDROLASE-LIKE, TYPE 3"/>
    <property type="match status" value="1"/>
</dbReference>
<dbReference type="AlphaFoldDB" id="A0AB73T9G2"/>
<protein>
    <recommendedName>
        <fullName evidence="3">HAD family phosphatase</fullName>
    </recommendedName>
</protein>
<reference evidence="1 2" key="1">
    <citation type="submission" date="2018-05" db="EMBL/GenBank/DDBJ databases">
        <authorList>
            <person name="Goeker M."/>
            <person name="Huntemann M."/>
            <person name="Clum A."/>
            <person name="Pillay M."/>
            <person name="Palaniappan K."/>
            <person name="Varghese N."/>
            <person name="Mikhailova N."/>
            <person name="Stamatis D."/>
            <person name="Reddy T."/>
            <person name="Daum C."/>
            <person name="Shapiro N."/>
            <person name="Ivanova N."/>
            <person name="Kyrpides N."/>
            <person name="Woyke T."/>
        </authorList>
    </citation>
    <scope>NUCLEOTIDE SEQUENCE [LARGE SCALE GENOMIC DNA]</scope>
    <source>
        <strain evidence="1 2">DSM 26524</strain>
    </source>
</reference>
<dbReference type="NCBIfam" id="TIGR01484">
    <property type="entry name" value="HAD-SF-IIB"/>
    <property type="match status" value="1"/>
</dbReference>
<dbReference type="Pfam" id="PF08282">
    <property type="entry name" value="Hydrolase_3"/>
    <property type="match status" value="1"/>
</dbReference>
<dbReference type="PANTHER" id="PTHR10000">
    <property type="entry name" value="PHOSPHOSERINE PHOSPHATASE"/>
    <property type="match status" value="1"/>
</dbReference>
<sequence length="336" mass="38145">MEENRTFRDRYMAGETDFEEIFSLTGKWNFSDDTRTLREFLGLTPEEEDVWISESDEALEDLMEKEKNTRILFVDLDGTLLNDKKEITEKNRRAVDDALARGHKIVITTGRPTVSARRLSRELGLVKDGCFAIAYNGGEIYDLYREKSVYRRTIPLEYVKKVFEEAKKRGLHCQTYNDENILIEKETEEVKRYQKMTNVTAVVVPDVIEALKGREPVKLIVMDYEDHNKLVAFEEETKEWADGKLDRIFSCAAYLEHVAPGVSKGSAMSILCEKLGIPMCNTIAAGDAPNDVSMIEAAAVGVVMQNAPEDIKSCGDYVTEADNNHDGIAEVIERFM</sequence>
<organism evidence="1 2">
    <name type="scientific">Murimonas intestini</name>
    <dbReference type="NCBI Taxonomy" id="1337051"/>
    <lineage>
        <taxon>Bacteria</taxon>
        <taxon>Bacillati</taxon>
        <taxon>Bacillota</taxon>
        <taxon>Clostridia</taxon>
        <taxon>Lachnospirales</taxon>
        <taxon>Lachnospiraceae</taxon>
        <taxon>Murimonas</taxon>
    </lineage>
</organism>
<dbReference type="InterPro" id="IPR000150">
    <property type="entry name" value="Cof"/>
</dbReference>
<gene>
    <name evidence="1" type="ORF">C7383_101102</name>
</gene>
<dbReference type="GO" id="GO:0005829">
    <property type="term" value="C:cytosol"/>
    <property type="evidence" value="ECO:0007669"/>
    <property type="project" value="TreeGrafter"/>
</dbReference>
<dbReference type="PROSITE" id="PS01228">
    <property type="entry name" value="COF_1"/>
    <property type="match status" value="1"/>
</dbReference>
<dbReference type="InterPro" id="IPR036412">
    <property type="entry name" value="HAD-like_sf"/>
</dbReference>
<dbReference type="InterPro" id="IPR006379">
    <property type="entry name" value="HAD-SF_hydro_IIB"/>
</dbReference>
<dbReference type="SFLD" id="SFLDG01144">
    <property type="entry name" value="C2.B.4:_PGP_Like"/>
    <property type="match status" value="1"/>
</dbReference>
<dbReference type="RefSeq" id="WP_109624184.1">
    <property type="nucleotide sequence ID" value="NZ_JANKBI010000001.1"/>
</dbReference>
<dbReference type="SUPFAM" id="SSF56784">
    <property type="entry name" value="HAD-like"/>
    <property type="match status" value="1"/>
</dbReference>
<dbReference type="InterPro" id="IPR023214">
    <property type="entry name" value="HAD_sf"/>
</dbReference>
<dbReference type="GO" id="GO:0016791">
    <property type="term" value="F:phosphatase activity"/>
    <property type="evidence" value="ECO:0007669"/>
    <property type="project" value="TreeGrafter"/>
</dbReference>
<dbReference type="Gene3D" id="3.30.1240.10">
    <property type="match status" value="1"/>
</dbReference>
<dbReference type="EMBL" id="QGGY01000001">
    <property type="protein sequence ID" value="PWJ78734.1"/>
    <property type="molecule type" value="Genomic_DNA"/>
</dbReference>
<dbReference type="GO" id="GO:0000287">
    <property type="term" value="F:magnesium ion binding"/>
    <property type="evidence" value="ECO:0007669"/>
    <property type="project" value="TreeGrafter"/>
</dbReference>
<dbReference type="SFLD" id="SFLDS00003">
    <property type="entry name" value="Haloacid_Dehalogenase"/>
    <property type="match status" value="1"/>
</dbReference>
<keyword evidence="2" id="KW-1185">Reference proteome</keyword>
<evidence type="ECO:0000313" key="2">
    <source>
        <dbReference type="Proteomes" id="UP000245412"/>
    </source>
</evidence>
<dbReference type="NCBIfam" id="TIGR00099">
    <property type="entry name" value="Cof-subfamily"/>
    <property type="match status" value="1"/>
</dbReference>
<dbReference type="Proteomes" id="UP000245412">
    <property type="component" value="Unassembled WGS sequence"/>
</dbReference>
<evidence type="ECO:0008006" key="3">
    <source>
        <dbReference type="Google" id="ProtNLM"/>
    </source>
</evidence>
<evidence type="ECO:0000313" key="1">
    <source>
        <dbReference type="EMBL" id="PWJ78734.1"/>
    </source>
</evidence>
<dbReference type="Gene3D" id="3.40.50.1000">
    <property type="entry name" value="HAD superfamily/HAD-like"/>
    <property type="match status" value="1"/>
</dbReference>
<accession>A0AB73T9G2</accession>
<comment type="caution">
    <text evidence="1">The sequence shown here is derived from an EMBL/GenBank/DDBJ whole genome shotgun (WGS) entry which is preliminary data.</text>
</comment>